<dbReference type="Gene3D" id="1.10.760.10">
    <property type="entry name" value="Cytochrome c-like domain"/>
    <property type="match status" value="1"/>
</dbReference>
<dbReference type="PROSITE" id="PS51007">
    <property type="entry name" value="CYTC"/>
    <property type="match status" value="1"/>
</dbReference>
<dbReference type="EMBL" id="NXFY01000003">
    <property type="protein sequence ID" value="PHO18924.1"/>
    <property type="molecule type" value="Genomic_DNA"/>
</dbReference>
<dbReference type="RefSeq" id="WP_099341682.1">
    <property type="nucleotide sequence ID" value="NZ_CP032098.1"/>
</dbReference>
<evidence type="ECO:0000313" key="9">
    <source>
        <dbReference type="Proteomes" id="UP000221222"/>
    </source>
</evidence>
<dbReference type="GO" id="GO:0009055">
    <property type="term" value="F:electron transfer activity"/>
    <property type="evidence" value="ECO:0007669"/>
    <property type="project" value="InterPro"/>
</dbReference>
<dbReference type="InterPro" id="IPR036909">
    <property type="entry name" value="Cyt_c-like_dom_sf"/>
</dbReference>
<evidence type="ECO:0000256" key="3">
    <source>
        <dbReference type="ARBA" id="ARBA00023004"/>
    </source>
</evidence>
<reference evidence="7 10" key="2">
    <citation type="submission" date="2018-08" db="EMBL/GenBank/DDBJ databases">
        <title>Complete genome of the Arcobacter molluscorum type strain LMG 25693.</title>
        <authorList>
            <person name="Miller W.G."/>
            <person name="Yee E."/>
            <person name="Bono J.L."/>
        </authorList>
    </citation>
    <scope>NUCLEOTIDE SEQUENCE [LARGE SCALE GENOMIC DNA]</scope>
    <source>
        <strain evidence="7 10">CECT 7696</strain>
    </source>
</reference>
<keyword evidence="9" id="KW-1185">Reference proteome</keyword>
<accession>A0A2G1DKI3</accession>
<dbReference type="GO" id="GO:0046872">
    <property type="term" value="F:metal ion binding"/>
    <property type="evidence" value="ECO:0007669"/>
    <property type="project" value="UniProtKB-KW"/>
</dbReference>
<gene>
    <name evidence="7" type="ORF">AMOL_0306</name>
    <name evidence="8" type="ORF">CPU12_03435</name>
</gene>
<evidence type="ECO:0000313" key="10">
    <source>
        <dbReference type="Proteomes" id="UP000262712"/>
    </source>
</evidence>
<proteinExistence type="predicted"/>
<dbReference type="InterPro" id="IPR009056">
    <property type="entry name" value="Cyt_c-like_dom"/>
</dbReference>
<evidence type="ECO:0000256" key="2">
    <source>
        <dbReference type="ARBA" id="ARBA00022723"/>
    </source>
</evidence>
<dbReference type="Proteomes" id="UP000221222">
    <property type="component" value="Unassembled WGS sequence"/>
</dbReference>
<sequence>MRLLTTLTLTSMMTLSIAAAQTTMCFKQNHKDMATIENTKLDGGLCKGSKSVEDMKKEGWQIDDIKITSKENANNYIYIFKKADPKKEVIVQKVTPVIQPTTPTTKQVVVSNIDEAALEEKILQRLEQRKKEEIALKKKQIYFRKSKSGEKLYKNKCQSCHGEKGEIKSKGFSREINKLNLQDFTISIRDYNNGTYDRGAAFIMRPYATLMTDQDVKNVYVYLRSINQKKKKEETKK</sequence>
<evidence type="ECO:0000313" key="8">
    <source>
        <dbReference type="EMBL" id="PHO18924.1"/>
    </source>
</evidence>
<feature type="domain" description="Cytochrome c" evidence="6">
    <location>
        <begin position="144"/>
        <end position="227"/>
    </location>
</feature>
<evidence type="ECO:0000313" key="7">
    <source>
        <dbReference type="EMBL" id="AXX91322.1"/>
    </source>
</evidence>
<dbReference type="Proteomes" id="UP000262712">
    <property type="component" value="Chromosome"/>
</dbReference>
<evidence type="ECO:0000256" key="1">
    <source>
        <dbReference type="ARBA" id="ARBA00022617"/>
    </source>
</evidence>
<keyword evidence="1 4" id="KW-0349">Heme</keyword>
<organism evidence="8 9">
    <name type="scientific">Malaciobacter molluscorum LMG 25693</name>
    <dbReference type="NCBI Taxonomy" id="870501"/>
    <lineage>
        <taxon>Bacteria</taxon>
        <taxon>Pseudomonadati</taxon>
        <taxon>Campylobacterota</taxon>
        <taxon>Epsilonproteobacteria</taxon>
        <taxon>Campylobacterales</taxon>
        <taxon>Arcobacteraceae</taxon>
        <taxon>Malaciobacter</taxon>
    </lineage>
</organism>
<dbReference type="GO" id="GO:0020037">
    <property type="term" value="F:heme binding"/>
    <property type="evidence" value="ECO:0007669"/>
    <property type="project" value="InterPro"/>
</dbReference>
<dbReference type="EMBL" id="CP032098">
    <property type="protein sequence ID" value="AXX91322.1"/>
    <property type="molecule type" value="Genomic_DNA"/>
</dbReference>
<protein>
    <recommendedName>
        <fullName evidence="6">Cytochrome c domain-containing protein</fullName>
    </recommendedName>
</protein>
<keyword evidence="2 4" id="KW-0479">Metal-binding</keyword>
<evidence type="ECO:0000256" key="4">
    <source>
        <dbReference type="PROSITE-ProRule" id="PRU00433"/>
    </source>
</evidence>
<keyword evidence="3 4" id="KW-0408">Iron</keyword>
<reference evidence="8 9" key="1">
    <citation type="submission" date="2017-09" db="EMBL/GenBank/DDBJ databases">
        <title>Arcobacter canalis sp. nov., a new species isolated from a water canal contaminated with urban sewage.</title>
        <authorList>
            <person name="Perez-Cataluna A."/>
            <person name="Salas-Masso N."/>
            <person name="Figueras M.J."/>
        </authorList>
    </citation>
    <scope>NUCLEOTIDE SEQUENCE [LARGE SCALE GENOMIC DNA]</scope>
    <source>
        <strain evidence="8 9">F98-3</strain>
    </source>
</reference>
<dbReference type="AlphaFoldDB" id="A0A2G1DKI3"/>
<evidence type="ECO:0000259" key="6">
    <source>
        <dbReference type="PROSITE" id="PS51007"/>
    </source>
</evidence>
<name>A0A2G1DKI3_9BACT</name>
<evidence type="ECO:0000256" key="5">
    <source>
        <dbReference type="SAM" id="SignalP"/>
    </source>
</evidence>
<dbReference type="Pfam" id="PF00034">
    <property type="entry name" value="Cytochrom_C"/>
    <property type="match status" value="1"/>
</dbReference>
<feature type="chain" id="PRO_5044573607" description="Cytochrome c domain-containing protein" evidence="5">
    <location>
        <begin position="21"/>
        <end position="237"/>
    </location>
</feature>
<dbReference type="KEGG" id="amol:AMOL_0306"/>
<dbReference type="SUPFAM" id="SSF46626">
    <property type="entry name" value="Cytochrome c"/>
    <property type="match status" value="1"/>
</dbReference>
<keyword evidence="5" id="KW-0732">Signal</keyword>
<feature type="signal peptide" evidence="5">
    <location>
        <begin position="1"/>
        <end position="20"/>
    </location>
</feature>